<dbReference type="PANTHER" id="PTHR37464">
    <property type="entry name" value="BLL2463 PROTEIN"/>
    <property type="match status" value="1"/>
</dbReference>
<dbReference type="Pfam" id="PF07584">
    <property type="entry name" value="BatA"/>
    <property type="match status" value="1"/>
</dbReference>
<feature type="transmembrane region" description="Helical" evidence="1">
    <location>
        <begin position="54"/>
        <end position="75"/>
    </location>
</feature>
<sequence>MLSFLNSVVLPALLAVSIPIIIHLFSRQKTKKVLFSSVRFLKLLENRRIRQVRLYQILLIILRTLFILFLILAFARPALRHSVFSQGDGARTTAVIMLDDSYSMQAYLASGTAMEAAKEGAERLLASFGERDRVYLLNAARVDDPLDFTKDRKEALRRLKQLQAANLKPDFTPMLRRAARLLEQNPNYNRELYWISDFRIPEAQVDTRAARKLDSLSTATYLLPVSGDSLMRNVSVDTAYIANRLFELNRPVKVHVRLTNSDTARAAEPAVHLFAGDKRVAMQRLHIEPGKTAESELSYIAEQPGWQRLKIEIDEDDLLRDNYYFLSFRLPEKIRILYVSDAGNDPLNDALRVIGGSSSLAVERIAYNRLYGLTLAGYDLIVLNDPAALSSRMVSRLKTFLSAGKNLLIVPGNRLTPKEFNNGFRAIFGKNILKDLRRAAPGGFYVLHNNTSRQPLFSSVFRSDKRKPDLPRFNRYYRLIAPAQTLLTFANSDPYLAAYRTGQNGGRVFVLSASFDNGWTDFPLHGFFVPMLHRLLLTAGHREQQALQTVAGRSITVGFNAIRADKRYILEDPDGETFPIFPETRSGGLRFFIKNAQKPGHYLIRDDRQIMGVFSVNVASGELARPYVNWTKLWPKSNVLQINNDLTARLQRARQGQELWRLFLFLSLLMLAGEMLIVRRLEGKQT</sequence>
<accession>A0A7V4TZR2</accession>
<dbReference type="InterPro" id="IPR024163">
    <property type="entry name" value="Aerotolerance_reg_N"/>
</dbReference>
<dbReference type="InterPro" id="IPR029062">
    <property type="entry name" value="Class_I_gatase-like"/>
</dbReference>
<keyword evidence="1" id="KW-0472">Membrane</keyword>
<comment type="caution">
    <text evidence="4">The sequence shown here is derived from an EMBL/GenBank/DDBJ whole genome shotgun (WGS) entry which is preliminary data.</text>
</comment>
<reference evidence="4" key="1">
    <citation type="journal article" date="2020" name="mSystems">
        <title>Genome- and Community-Level Interaction Insights into Carbon Utilization and Element Cycling Functions of Hydrothermarchaeota in Hydrothermal Sediment.</title>
        <authorList>
            <person name="Zhou Z."/>
            <person name="Liu Y."/>
            <person name="Xu W."/>
            <person name="Pan J."/>
            <person name="Luo Z.H."/>
            <person name="Li M."/>
        </authorList>
    </citation>
    <scope>NUCLEOTIDE SEQUENCE [LARGE SCALE GENOMIC DNA]</scope>
    <source>
        <strain evidence="4">HyVt-577</strain>
    </source>
</reference>
<feature type="domain" description="Aerotolerance regulator N-terminal" evidence="2">
    <location>
        <begin position="1"/>
        <end position="77"/>
    </location>
</feature>
<evidence type="ECO:0000259" key="2">
    <source>
        <dbReference type="Pfam" id="PF07584"/>
    </source>
</evidence>
<dbReference type="Proteomes" id="UP000885779">
    <property type="component" value="Unassembled WGS sequence"/>
</dbReference>
<feature type="transmembrane region" description="Helical" evidence="1">
    <location>
        <begin position="6"/>
        <end position="25"/>
    </location>
</feature>
<evidence type="ECO:0000313" key="4">
    <source>
        <dbReference type="EMBL" id="HGY55305.1"/>
    </source>
</evidence>
<dbReference type="Pfam" id="PF13519">
    <property type="entry name" value="VWA_2"/>
    <property type="match status" value="1"/>
</dbReference>
<gene>
    <name evidence="4" type="ORF">ENK44_06380</name>
</gene>
<dbReference type="InterPro" id="IPR011933">
    <property type="entry name" value="Double_TM_dom"/>
</dbReference>
<dbReference type="InterPro" id="IPR002035">
    <property type="entry name" value="VWF_A"/>
</dbReference>
<keyword evidence="1" id="KW-0812">Transmembrane</keyword>
<name>A0A7V4TZR2_CALAY</name>
<feature type="domain" description="VWFA" evidence="3">
    <location>
        <begin position="95"/>
        <end position="198"/>
    </location>
</feature>
<dbReference type="PANTHER" id="PTHR37464:SF1">
    <property type="entry name" value="BLL2463 PROTEIN"/>
    <property type="match status" value="1"/>
</dbReference>
<dbReference type="NCBIfam" id="TIGR02226">
    <property type="entry name" value="two_anch"/>
    <property type="match status" value="1"/>
</dbReference>
<dbReference type="InterPro" id="IPR036465">
    <property type="entry name" value="vWFA_dom_sf"/>
</dbReference>
<evidence type="ECO:0000259" key="3">
    <source>
        <dbReference type="Pfam" id="PF13519"/>
    </source>
</evidence>
<evidence type="ECO:0000256" key="1">
    <source>
        <dbReference type="SAM" id="Phobius"/>
    </source>
</evidence>
<keyword evidence="1" id="KW-1133">Transmembrane helix</keyword>
<organism evidence="4">
    <name type="scientific">Caldithrix abyssi</name>
    <dbReference type="NCBI Taxonomy" id="187145"/>
    <lineage>
        <taxon>Bacteria</taxon>
        <taxon>Pseudomonadati</taxon>
        <taxon>Calditrichota</taxon>
        <taxon>Calditrichia</taxon>
        <taxon>Calditrichales</taxon>
        <taxon>Calditrichaceae</taxon>
        <taxon>Caldithrix</taxon>
    </lineage>
</organism>
<dbReference type="SUPFAM" id="SSF53300">
    <property type="entry name" value="vWA-like"/>
    <property type="match status" value="1"/>
</dbReference>
<dbReference type="SUPFAM" id="SSF52317">
    <property type="entry name" value="Class I glutamine amidotransferase-like"/>
    <property type="match status" value="1"/>
</dbReference>
<proteinExistence type="predicted"/>
<dbReference type="Gene3D" id="3.40.50.880">
    <property type="match status" value="1"/>
</dbReference>
<dbReference type="EMBL" id="DRQG01000061">
    <property type="protein sequence ID" value="HGY55305.1"/>
    <property type="molecule type" value="Genomic_DNA"/>
</dbReference>
<dbReference type="AlphaFoldDB" id="A0A7V4TZR2"/>
<dbReference type="CDD" id="cd00198">
    <property type="entry name" value="vWFA"/>
    <property type="match status" value="1"/>
</dbReference>
<protein>
    <submittedName>
        <fullName evidence="4">VWA domain-containing protein</fullName>
    </submittedName>
</protein>
<feature type="transmembrane region" description="Helical" evidence="1">
    <location>
        <begin position="659"/>
        <end position="678"/>
    </location>
</feature>
<dbReference type="Gene3D" id="3.40.50.410">
    <property type="entry name" value="von Willebrand factor, type A domain"/>
    <property type="match status" value="1"/>
</dbReference>